<keyword evidence="3" id="KW-1185">Reference proteome</keyword>
<gene>
    <name evidence="2" type="ORF">GCM10010420_07130</name>
</gene>
<evidence type="ECO:0000313" key="3">
    <source>
        <dbReference type="Proteomes" id="UP001500058"/>
    </source>
</evidence>
<dbReference type="Proteomes" id="UP001500058">
    <property type="component" value="Unassembled WGS sequence"/>
</dbReference>
<dbReference type="InterPro" id="IPR029063">
    <property type="entry name" value="SAM-dependent_MTases_sf"/>
</dbReference>
<sequence>MPPMTPSDGNDGRTDHTPLNRRYWDEEAAASHGPLARAHWSRTEPAWGLWSTPESELSLLPGDLAGKRVIELGCGTAYVSAWLARAGARPVGVDLSERQLATARAMQEEFGLDFPLLLADAERVPCADGSFDLAVSEYGASLWCDPRRWIPEAARLLAPGGRLVFMRYSPLFALCASPEGQATAALRRPHFGGLGRLARGERVEFVLPHGEMIRVLRDAGFTVEDLVEIRAPHPAHRDYPEVSAAWARDWPCEEVWKARLDG</sequence>
<organism evidence="2 3">
    <name type="scientific">Streptomyces glaucosporus</name>
    <dbReference type="NCBI Taxonomy" id="284044"/>
    <lineage>
        <taxon>Bacteria</taxon>
        <taxon>Bacillati</taxon>
        <taxon>Actinomycetota</taxon>
        <taxon>Actinomycetes</taxon>
        <taxon>Kitasatosporales</taxon>
        <taxon>Streptomycetaceae</taxon>
        <taxon>Streptomyces</taxon>
    </lineage>
</organism>
<comment type="caution">
    <text evidence="2">The sequence shown here is derived from an EMBL/GenBank/DDBJ whole genome shotgun (WGS) entry which is preliminary data.</text>
</comment>
<evidence type="ECO:0000259" key="1">
    <source>
        <dbReference type="Pfam" id="PF08241"/>
    </source>
</evidence>
<dbReference type="Pfam" id="PF08241">
    <property type="entry name" value="Methyltransf_11"/>
    <property type="match status" value="1"/>
</dbReference>
<reference evidence="2 3" key="1">
    <citation type="journal article" date="2019" name="Int. J. Syst. Evol. Microbiol.">
        <title>The Global Catalogue of Microorganisms (GCM) 10K type strain sequencing project: providing services to taxonomists for standard genome sequencing and annotation.</title>
        <authorList>
            <consortium name="The Broad Institute Genomics Platform"/>
            <consortium name="The Broad Institute Genome Sequencing Center for Infectious Disease"/>
            <person name="Wu L."/>
            <person name="Ma J."/>
        </authorList>
    </citation>
    <scope>NUCLEOTIDE SEQUENCE [LARGE SCALE GENOMIC DNA]</scope>
    <source>
        <strain evidence="2 3">JCM 6921</strain>
    </source>
</reference>
<dbReference type="Gene3D" id="3.40.50.150">
    <property type="entry name" value="Vaccinia Virus protein VP39"/>
    <property type="match status" value="1"/>
</dbReference>
<dbReference type="PANTHER" id="PTHR43591">
    <property type="entry name" value="METHYLTRANSFERASE"/>
    <property type="match status" value="1"/>
</dbReference>
<accession>A0ABN3HTB4</accession>
<dbReference type="PANTHER" id="PTHR43591:SF24">
    <property type="entry name" value="2-METHOXY-6-POLYPRENYL-1,4-BENZOQUINOL METHYLASE, MITOCHONDRIAL"/>
    <property type="match status" value="1"/>
</dbReference>
<dbReference type="EMBL" id="BAAATJ010000002">
    <property type="protein sequence ID" value="GAA2386841.1"/>
    <property type="molecule type" value="Genomic_DNA"/>
</dbReference>
<feature type="domain" description="Methyltransferase type 11" evidence="1">
    <location>
        <begin position="71"/>
        <end position="165"/>
    </location>
</feature>
<protein>
    <recommendedName>
        <fullName evidence="1">Methyltransferase type 11 domain-containing protein</fullName>
    </recommendedName>
</protein>
<dbReference type="InterPro" id="IPR013216">
    <property type="entry name" value="Methyltransf_11"/>
</dbReference>
<name>A0ABN3HTB4_9ACTN</name>
<dbReference type="CDD" id="cd02440">
    <property type="entry name" value="AdoMet_MTases"/>
    <property type="match status" value="1"/>
</dbReference>
<dbReference type="SUPFAM" id="SSF53335">
    <property type="entry name" value="S-adenosyl-L-methionine-dependent methyltransferases"/>
    <property type="match status" value="1"/>
</dbReference>
<evidence type="ECO:0000313" key="2">
    <source>
        <dbReference type="EMBL" id="GAA2386841.1"/>
    </source>
</evidence>
<proteinExistence type="predicted"/>